<evidence type="ECO:0000313" key="3">
    <source>
        <dbReference type="WBParaSite" id="jg25335"/>
    </source>
</evidence>
<feature type="compositionally biased region" description="Basic and acidic residues" evidence="1">
    <location>
        <begin position="79"/>
        <end position="89"/>
    </location>
</feature>
<feature type="region of interest" description="Disordered" evidence="1">
    <location>
        <begin position="290"/>
        <end position="319"/>
    </location>
</feature>
<organism evidence="2 3">
    <name type="scientific">Ditylenchus dipsaci</name>
    <dbReference type="NCBI Taxonomy" id="166011"/>
    <lineage>
        <taxon>Eukaryota</taxon>
        <taxon>Metazoa</taxon>
        <taxon>Ecdysozoa</taxon>
        <taxon>Nematoda</taxon>
        <taxon>Chromadorea</taxon>
        <taxon>Rhabditida</taxon>
        <taxon>Tylenchina</taxon>
        <taxon>Tylenchomorpha</taxon>
        <taxon>Sphaerularioidea</taxon>
        <taxon>Anguinidae</taxon>
        <taxon>Anguininae</taxon>
        <taxon>Ditylenchus</taxon>
    </lineage>
</organism>
<name>A0A915E121_9BILA</name>
<feature type="compositionally biased region" description="Low complexity" evidence="1">
    <location>
        <begin position="101"/>
        <end position="113"/>
    </location>
</feature>
<dbReference type="Proteomes" id="UP000887574">
    <property type="component" value="Unplaced"/>
</dbReference>
<sequence>MSVYTNNDDIMASIFNKVQLVDVKFNGGTNEPAYVPTATSRKSLAHQKVSENHSLELPEIVEPPAENGAKKVKNSGDNIKIREEPKESTEEVDQNSKNTHHSTQQMTSSRQSSVDSHLDCQTETSIGMSELESPSPEYISIILEATTFTVTMALLTQTTVPLLLLVHLRTRILRMKLFLPLYPITTLNITCEATSDSEPENLDKTSDQPIELNLVKEDSSHQESDQESRAHREDKPPHGLQPLKLNQTGIEEQLESPMSPRSYGNSGFTSPNERYREIEVRTHCIIHSVKHTPHSSRQTRPYTPRNVSHNQYSTPSTQISTISKTNNRKWTRTVHTKSKTERQFQNPIPVVTDKHTKAAFGRLSSHPLQTFPKAEVVLEEQKSVSELLSKFGVGQRLKTRKMMAPAKLAETHSKVVLRKVDKVASKNSNL</sequence>
<feature type="compositionally biased region" description="Polar residues" evidence="1">
    <location>
        <begin position="295"/>
        <end position="319"/>
    </location>
</feature>
<evidence type="ECO:0000313" key="2">
    <source>
        <dbReference type="Proteomes" id="UP000887574"/>
    </source>
</evidence>
<feature type="region of interest" description="Disordered" evidence="1">
    <location>
        <begin position="217"/>
        <end position="245"/>
    </location>
</feature>
<reference evidence="3" key="1">
    <citation type="submission" date="2022-11" db="UniProtKB">
        <authorList>
            <consortium name="WormBaseParasite"/>
        </authorList>
    </citation>
    <scope>IDENTIFICATION</scope>
</reference>
<protein>
    <submittedName>
        <fullName evidence="3">Uncharacterized protein</fullName>
    </submittedName>
</protein>
<evidence type="ECO:0000256" key="1">
    <source>
        <dbReference type="SAM" id="MobiDB-lite"/>
    </source>
</evidence>
<accession>A0A915E121</accession>
<feature type="region of interest" description="Disordered" evidence="1">
    <location>
        <begin position="45"/>
        <end position="120"/>
    </location>
</feature>
<proteinExistence type="predicted"/>
<dbReference type="AlphaFoldDB" id="A0A915E121"/>
<feature type="compositionally biased region" description="Basic and acidic residues" evidence="1">
    <location>
        <begin position="217"/>
        <end position="237"/>
    </location>
</feature>
<dbReference type="WBParaSite" id="jg25335">
    <property type="protein sequence ID" value="jg25335"/>
    <property type="gene ID" value="jg25335"/>
</dbReference>
<keyword evidence="2" id="KW-1185">Reference proteome</keyword>